<accession>A0A0D0AC11</accession>
<reference evidence="2" key="2">
    <citation type="submission" date="2015-01" db="EMBL/GenBank/DDBJ databases">
        <title>Evolutionary Origins and Diversification of the Mycorrhizal Mutualists.</title>
        <authorList>
            <consortium name="DOE Joint Genome Institute"/>
            <consortium name="Mycorrhizal Genomics Consortium"/>
            <person name="Kohler A."/>
            <person name="Kuo A."/>
            <person name="Nagy L.G."/>
            <person name="Floudas D."/>
            <person name="Copeland A."/>
            <person name="Barry K.W."/>
            <person name="Cichocki N."/>
            <person name="Veneault-Fourrey C."/>
            <person name="LaButti K."/>
            <person name="Lindquist E.A."/>
            <person name="Lipzen A."/>
            <person name="Lundell T."/>
            <person name="Morin E."/>
            <person name="Murat C."/>
            <person name="Riley R."/>
            <person name="Ohm R."/>
            <person name="Sun H."/>
            <person name="Tunlid A."/>
            <person name="Henrissat B."/>
            <person name="Grigoriev I.V."/>
            <person name="Hibbett D.S."/>
            <person name="Martin F."/>
        </authorList>
    </citation>
    <scope>NUCLEOTIDE SEQUENCE [LARGE SCALE GENOMIC DNA]</scope>
    <source>
        <strain evidence="2">UH-Slu-Lm8-n1</strain>
    </source>
</reference>
<gene>
    <name evidence="1" type="ORF">CY34DRAFT_814518</name>
</gene>
<keyword evidence="2" id="KW-1185">Reference proteome</keyword>
<sequence>MLSDQANSDGAVRGLLTKVSDVYAFIMEEEELAKIQFKLAIYGKIAKLTLVCADFIVHFSETKSAWTRLGKHVCDEPGNTIQSYSNVLDTLMQQFRDRGAHDTVVTVHHMGEDLDLTGMEYTAGAGLNTSRCCLPITRDDILSGIKSWICSTGQDVQHVF</sequence>
<evidence type="ECO:0000313" key="1">
    <source>
        <dbReference type="EMBL" id="KIK31792.1"/>
    </source>
</evidence>
<dbReference type="EMBL" id="KN836645">
    <property type="protein sequence ID" value="KIK31792.1"/>
    <property type="molecule type" value="Genomic_DNA"/>
</dbReference>
<proteinExistence type="predicted"/>
<dbReference type="OrthoDB" id="3267051at2759"/>
<dbReference type="Proteomes" id="UP000054485">
    <property type="component" value="Unassembled WGS sequence"/>
</dbReference>
<reference evidence="1 2" key="1">
    <citation type="submission" date="2014-04" db="EMBL/GenBank/DDBJ databases">
        <authorList>
            <consortium name="DOE Joint Genome Institute"/>
            <person name="Kuo A."/>
            <person name="Ruytinx J."/>
            <person name="Rineau F."/>
            <person name="Colpaert J."/>
            <person name="Kohler A."/>
            <person name="Nagy L.G."/>
            <person name="Floudas D."/>
            <person name="Copeland A."/>
            <person name="Barry K.W."/>
            <person name="Cichocki N."/>
            <person name="Veneault-Fourrey C."/>
            <person name="LaButti K."/>
            <person name="Lindquist E.A."/>
            <person name="Lipzen A."/>
            <person name="Lundell T."/>
            <person name="Morin E."/>
            <person name="Murat C."/>
            <person name="Sun H."/>
            <person name="Tunlid A."/>
            <person name="Henrissat B."/>
            <person name="Grigoriev I.V."/>
            <person name="Hibbett D.S."/>
            <person name="Martin F."/>
            <person name="Nordberg H.P."/>
            <person name="Cantor M.N."/>
            <person name="Hua S.X."/>
        </authorList>
    </citation>
    <scope>NUCLEOTIDE SEQUENCE [LARGE SCALE GENOMIC DNA]</scope>
    <source>
        <strain evidence="1 2">UH-Slu-Lm8-n1</strain>
    </source>
</reference>
<dbReference type="InParanoid" id="A0A0D0AC11"/>
<dbReference type="HOGENOM" id="CLU_1653290_0_0_1"/>
<dbReference type="AlphaFoldDB" id="A0A0D0AC11"/>
<name>A0A0D0AC11_9AGAM</name>
<evidence type="ECO:0000313" key="2">
    <source>
        <dbReference type="Proteomes" id="UP000054485"/>
    </source>
</evidence>
<organism evidence="1 2">
    <name type="scientific">Suillus luteus UH-Slu-Lm8-n1</name>
    <dbReference type="NCBI Taxonomy" id="930992"/>
    <lineage>
        <taxon>Eukaryota</taxon>
        <taxon>Fungi</taxon>
        <taxon>Dikarya</taxon>
        <taxon>Basidiomycota</taxon>
        <taxon>Agaricomycotina</taxon>
        <taxon>Agaricomycetes</taxon>
        <taxon>Agaricomycetidae</taxon>
        <taxon>Boletales</taxon>
        <taxon>Suillineae</taxon>
        <taxon>Suillaceae</taxon>
        <taxon>Suillus</taxon>
    </lineage>
</organism>
<protein>
    <submittedName>
        <fullName evidence="1">Uncharacterized protein</fullName>
    </submittedName>
</protein>
<dbReference type="STRING" id="930992.A0A0D0AC11"/>